<comment type="caution">
    <text evidence="1">The sequence shown here is derived from an EMBL/GenBank/DDBJ whole genome shotgun (WGS) entry which is preliminary data.</text>
</comment>
<protein>
    <submittedName>
        <fullName evidence="1">Uncharacterized protein</fullName>
    </submittedName>
</protein>
<dbReference type="AlphaFoldDB" id="X1I770"/>
<evidence type="ECO:0000313" key="1">
    <source>
        <dbReference type="EMBL" id="GAH65120.1"/>
    </source>
</evidence>
<name>X1I770_9ZZZZ</name>
<proteinExistence type="predicted"/>
<accession>X1I770</accession>
<sequence length="56" mass="6632">LDVFRCCGLRAESTRVYRRWRISPLRRILMHIGTVRVGHFWLSPNGRPGTAWPARR</sequence>
<feature type="non-terminal residue" evidence="1">
    <location>
        <position position="1"/>
    </location>
</feature>
<dbReference type="EMBL" id="BARU01029282">
    <property type="protein sequence ID" value="GAH65120.1"/>
    <property type="molecule type" value="Genomic_DNA"/>
</dbReference>
<reference evidence="1" key="1">
    <citation type="journal article" date="2014" name="Front. Microbiol.">
        <title>High frequency of phylogenetically diverse reductive dehalogenase-homologous genes in deep subseafloor sedimentary metagenomes.</title>
        <authorList>
            <person name="Kawai M."/>
            <person name="Futagami T."/>
            <person name="Toyoda A."/>
            <person name="Takaki Y."/>
            <person name="Nishi S."/>
            <person name="Hori S."/>
            <person name="Arai W."/>
            <person name="Tsubouchi T."/>
            <person name="Morono Y."/>
            <person name="Uchiyama I."/>
            <person name="Ito T."/>
            <person name="Fujiyama A."/>
            <person name="Inagaki F."/>
            <person name="Takami H."/>
        </authorList>
    </citation>
    <scope>NUCLEOTIDE SEQUENCE</scope>
    <source>
        <strain evidence="1">Expedition CK06-06</strain>
    </source>
</reference>
<organism evidence="1">
    <name type="scientific">marine sediment metagenome</name>
    <dbReference type="NCBI Taxonomy" id="412755"/>
    <lineage>
        <taxon>unclassified sequences</taxon>
        <taxon>metagenomes</taxon>
        <taxon>ecological metagenomes</taxon>
    </lineage>
</organism>
<gene>
    <name evidence="1" type="ORF">S03H2_46610</name>
</gene>